<evidence type="ECO:0000313" key="2">
    <source>
        <dbReference type="EMBL" id="MCQ8774166.1"/>
    </source>
</evidence>
<evidence type="ECO:0000256" key="1">
    <source>
        <dbReference type="SAM" id="SignalP"/>
    </source>
</evidence>
<gene>
    <name evidence="2" type="ORF">NQU55_31045</name>
</gene>
<dbReference type="RefSeq" id="WP_168091067.1">
    <property type="nucleotide sequence ID" value="NZ_JAATER010000011.1"/>
</dbReference>
<dbReference type="Proteomes" id="UP001142374">
    <property type="component" value="Unassembled WGS sequence"/>
</dbReference>
<protein>
    <recommendedName>
        <fullName evidence="4">Secreted protein</fullName>
    </recommendedName>
</protein>
<keyword evidence="1" id="KW-0732">Signal</keyword>
<name>A0A9X2RS34_9ACTN</name>
<evidence type="ECO:0008006" key="4">
    <source>
        <dbReference type="Google" id="ProtNLM"/>
    </source>
</evidence>
<organism evidence="2 3">
    <name type="scientific">Streptomyces telluris</name>
    <dbReference type="NCBI Taxonomy" id="2720021"/>
    <lineage>
        <taxon>Bacteria</taxon>
        <taxon>Bacillati</taxon>
        <taxon>Actinomycetota</taxon>
        <taxon>Actinomycetes</taxon>
        <taxon>Kitasatosporales</taxon>
        <taxon>Streptomycetaceae</taxon>
        <taxon>Streptomyces</taxon>
    </lineage>
</organism>
<proteinExistence type="predicted"/>
<feature type="chain" id="PRO_5040827839" description="Secreted protein" evidence="1">
    <location>
        <begin position="26"/>
        <end position="132"/>
    </location>
</feature>
<evidence type="ECO:0000313" key="3">
    <source>
        <dbReference type="Proteomes" id="UP001142374"/>
    </source>
</evidence>
<accession>A0A9X2RS34</accession>
<keyword evidence="3" id="KW-1185">Reference proteome</keyword>
<sequence>MKRTIILAMAAVAALTGGLVTTASAENAGDDKPVVAADKAEEFAEDGPEVGGFDQVEGPTVNVAPQGNGRAFVSCPAGRVPSGGGGKTSAFRVLFTDSFQEGNGWVVRGTNINPAGGATETIRAVAICTAPR</sequence>
<dbReference type="EMBL" id="JANIID010000039">
    <property type="protein sequence ID" value="MCQ8774166.1"/>
    <property type="molecule type" value="Genomic_DNA"/>
</dbReference>
<reference evidence="2" key="1">
    <citation type="submission" date="2022-06" db="EMBL/GenBank/DDBJ databases">
        <title>WGS of actinobacteria.</title>
        <authorList>
            <person name="Thawai C."/>
        </authorList>
    </citation>
    <scope>NUCLEOTIDE SEQUENCE</scope>
    <source>
        <strain evidence="2">AA8</strain>
    </source>
</reference>
<feature type="signal peptide" evidence="1">
    <location>
        <begin position="1"/>
        <end position="25"/>
    </location>
</feature>
<dbReference type="AlphaFoldDB" id="A0A9X2RS34"/>
<comment type="caution">
    <text evidence="2">The sequence shown here is derived from an EMBL/GenBank/DDBJ whole genome shotgun (WGS) entry which is preliminary data.</text>
</comment>